<evidence type="ECO:0000313" key="6">
    <source>
        <dbReference type="Proteomes" id="UP000239899"/>
    </source>
</evidence>
<dbReference type="GO" id="GO:0032456">
    <property type="term" value="P:endocytic recycling"/>
    <property type="evidence" value="ECO:0007669"/>
    <property type="project" value="TreeGrafter"/>
</dbReference>
<dbReference type="PANTHER" id="PTHR13196:SF14">
    <property type="entry name" value="UDENN DOMAIN-CONTAINING PROTEIN"/>
    <property type="match status" value="1"/>
</dbReference>
<dbReference type="GO" id="GO:1901981">
    <property type="term" value="F:phosphatidylinositol phosphate binding"/>
    <property type="evidence" value="ECO:0007669"/>
    <property type="project" value="TreeGrafter"/>
</dbReference>
<dbReference type="AlphaFoldDB" id="A0A2P6TYH7"/>
<gene>
    <name evidence="5" type="ORF">C2E21_2381</name>
</gene>
<dbReference type="Gene3D" id="3.40.50.11500">
    <property type="match status" value="1"/>
</dbReference>
<dbReference type="GO" id="GO:0006897">
    <property type="term" value="P:endocytosis"/>
    <property type="evidence" value="ECO:0007669"/>
    <property type="project" value="TreeGrafter"/>
</dbReference>
<dbReference type="InterPro" id="IPR040032">
    <property type="entry name" value="DENND1A/B/C"/>
</dbReference>
<evidence type="ECO:0000256" key="2">
    <source>
        <dbReference type="ARBA" id="ARBA00023329"/>
    </source>
</evidence>
<evidence type="ECO:0000256" key="3">
    <source>
        <dbReference type="SAM" id="MobiDB-lite"/>
    </source>
</evidence>
<feature type="region of interest" description="Disordered" evidence="3">
    <location>
        <begin position="646"/>
        <end position="682"/>
    </location>
</feature>
<feature type="domain" description="UDENN" evidence="4">
    <location>
        <begin position="7"/>
        <end position="504"/>
    </location>
</feature>
<keyword evidence="2" id="KW-0968">Cytoplasmic vesicle</keyword>
<evidence type="ECO:0000259" key="4">
    <source>
        <dbReference type="PROSITE" id="PS50211"/>
    </source>
</evidence>
<dbReference type="InterPro" id="IPR005113">
    <property type="entry name" value="uDENN_dom"/>
</dbReference>
<dbReference type="Proteomes" id="UP000239899">
    <property type="component" value="Unassembled WGS sequence"/>
</dbReference>
<dbReference type="GO" id="GO:0005085">
    <property type="term" value="F:guanyl-nucleotide exchange factor activity"/>
    <property type="evidence" value="ECO:0007669"/>
    <property type="project" value="InterPro"/>
</dbReference>
<protein>
    <submittedName>
        <fullName evidence="5">Suppression of tumorigenicity 5-like</fullName>
    </submittedName>
</protein>
<dbReference type="GO" id="GO:0030136">
    <property type="term" value="C:clathrin-coated vesicle"/>
    <property type="evidence" value="ECO:0007669"/>
    <property type="project" value="UniProtKB-SubCell"/>
</dbReference>
<dbReference type="Gene3D" id="3.30.450.200">
    <property type="match status" value="1"/>
</dbReference>
<dbReference type="OrthoDB" id="6019893at2759"/>
<dbReference type="Pfam" id="PF03456">
    <property type="entry name" value="uDENN"/>
    <property type="match status" value="1"/>
</dbReference>
<proteinExistence type="predicted"/>
<dbReference type="InterPro" id="IPR005112">
    <property type="entry name" value="dDENN_dom"/>
</dbReference>
<feature type="compositionally biased region" description="Basic and acidic residues" evidence="3">
    <location>
        <begin position="444"/>
        <end position="454"/>
    </location>
</feature>
<dbReference type="Pfam" id="PF03455">
    <property type="entry name" value="dDENN"/>
    <property type="match status" value="1"/>
</dbReference>
<feature type="compositionally biased region" description="Low complexity" evidence="3">
    <location>
        <begin position="425"/>
        <end position="441"/>
    </location>
</feature>
<dbReference type="STRING" id="3076.A0A2P6TYH7"/>
<evidence type="ECO:0000256" key="1">
    <source>
        <dbReference type="ARBA" id="ARBA00004132"/>
    </source>
</evidence>
<dbReference type="PANTHER" id="PTHR13196">
    <property type="entry name" value="DENN DOMAIN-CONTAINING"/>
    <property type="match status" value="1"/>
</dbReference>
<feature type="compositionally biased region" description="Low complexity" evidence="3">
    <location>
        <begin position="600"/>
        <end position="617"/>
    </location>
</feature>
<reference evidence="5 6" key="1">
    <citation type="journal article" date="2018" name="Plant J.">
        <title>Genome sequences of Chlorella sorokiniana UTEX 1602 and Micractinium conductrix SAG 241.80: implications to maltose excretion by a green alga.</title>
        <authorList>
            <person name="Arriola M.B."/>
            <person name="Velmurugan N."/>
            <person name="Zhang Y."/>
            <person name="Plunkett M.H."/>
            <person name="Hondzo H."/>
            <person name="Barney B.M."/>
        </authorList>
    </citation>
    <scope>NUCLEOTIDE SEQUENCE [LARGE SCALE GENOMIC DNA]</scope>
    <source>
        <strain evidence="6">UTEX 1602</strain>
    </source>
</reference>
<sequence>MSLFEAFFVARATPPGQGGSGAPPPPRLAPFCRFAPPGLRANGGAPTVENAVGFCFPLGADSVKPSTYLVTAEFTFTLTGGDGGRLHGVCRRTHDPTFRPAAGERGTVKRWPQVLCILSPHCWQPFFSKALEVVEQLLAPHAGCEALPPDAPAALFLASLPAQLAVAAAGRPEAPLGAVLRVPLPLSGAPVVVDRMRRALAPPGKAGAQLGLSADAIELEVPPDLGNGATNSGISLARLLWFLTPRQAVTLVASLLLERRIILVARDADTVSAAVHAANALLYPFSWQHIYLPLLPLALKDYLAAPMPYLVGIQADCLPLLRGTPLEEVVMFDLDCLGSCTPELGSPTDDYWQLPFARELEDVFEVVRDHIQSPTEFDSTPKCTELLQDFFLRLVGSYRKYVRRDDEITPAALALGIDRPPAAAAAMSPAGGSAAGSRASSTNGREERAVEEETPRAHGFVFDQAAFIAAHRRKAKVAAFLQQFRNSQMLEVFITERLKLASEGFATNDRFELKVAERSVRQGVRIAGVPLPNAVAGSKGRLGNLLRKAGAAVKQGGGALVASIKQAGASQQEEVVAGRAVSGPALVRVSPNAHTLGLARRSASSFSSSRTHSRSSSFNNLSRPSANLAAMNGGVQPSLEQLRPDMFFGADSDDESVASDASLEPPRPTTSQARNSAGPLGAAMGASPSFGALFQAPSSGAYSPPVLSLPPLGVGSRAAAVWLALAVGNSSSTAAQQQRSRDIQRLGHI</sequence>
<dbReference type="Pfam" id="PF02141">
    <property type="entry name" value="DENN"/>
    <property type="match status" value="1"/>
</dbReference>
<feature type="region of interest" description="Disordered" evidence="3">
    <location>
        <begin position="600"/>
        <end position="624"/>
    </location>
</feature>
<organism evidence="5 6">
    <name type="scientific">Chlorella sorokiniana</name>
    <name type="common">Freshwater green alga</name>
    <dbReference type="NCBI Taxonomy" id="3076"/>
    <lineage>
        <taxon>Eukaryota</taxon>
        <taxon>Viridiplantae</taxon>
        <taxon>Chlorophyta</taxon>
        <taxon>core chlorophytes</taxon>
        <taxon>Trebouxiophyceae</taxon>
        <taxon>Chlorellales</taxon>
        <taxon>Chlorellaceae</taxon>
        <taxon>Chlorella clade</taxon>
        <taxon>Chlorella</taxon>
    </lineage>
</organism>
<evidence type="ECO:0000313" key="5">
    <source>
        <dbReference type="EMBL" id="PRW59124.1"/>
    </source>
</evidence>
<dbReference type="InterPro" id="IPR043153">
    <property type="entry name" value="DENN_C"/>
</dbReference>
<keyword evidence="6" id="KW-1185">Reference proteome</keyword>
<dbReference type="InterPro" id="IPR037516">
    <property type="entry name" value="Tripartite_DENN"/>
</dbReference>
<dbReference type="EMBL" id="LHPG02000004">
    <property type="protein sequence ID" value="PRW59124.1"/>
    <property type="molecule type" value="Genomic_DNA"/>
</dbReference>
<comment type="caution">
    <text evidence="5">The sequence shown here is derived from an EMBL/GenBank/DDBJ whole genome shotgun (WGS) entry which is preliminary data.</text>
</comment>
<name>A0A2P6TYH7_CHLSO</name>
<accession>A0A2P6TYH7</accession>
<dbReference type="PROSITE" id="PS50211">
    <property type="entry name" value="DENN"/>
    <property type="match status" value="1"/>
</dbReference>
<feature type="region of interest" description="Disordered" evidence="3">
    <location>
        <begin position="425"/>
        <end position="454"/>
    </location>
</feature>
<dbReference type="SMART" id="SM00800">
    <property type="entry name" value="uDENN"/>
    <property type="match status" value="1"/>
</dbReference>
<dbReference type="SMART" id="SM00799">
    <property type="entry name" value="DENN"/>
    <property type="match status" value="1"/>
</dbReference>
<dbReference type="InterPro" id="IPR001194">
    <property type="entry name" value="cDENN_dom"/>
</dbReference>
<comment type="subcellular location">
    <subcellularLocation>
        <location evidence="1">Cytoplasmic vesicle</location>
        <location evidence="1">Clathrin-coated vesicle</location>
    </subcellularLocation>
</comment>
<dbReference type="GO" id="GO:0005829">
    <property type="term" value="C:cytosol"/>
    <property type="evidence" value="ECO:0007669"/>
    <property type="project" value="TreeGrafter"/>
</dbReference>